<dbReference type="SMART" id="SM00228">
    <property type="entry name" value="PDZ"/>
    <property type="match status" value="1"/>
</dbReference>
<dbReference type="EMBL" id="JAHRIO010081031">
    <property type="protein sequence ID" value="MEQ2185105.1"/>
    <property type="molecule type" value="Genomic_DNA"/>
</dbReference>
<proteinExistence type="predicted"/>
<dbReference type="InterPro" id="IPR001478">
    <property type="entry name" value="PDZ"/>
</dbReference>
<dbReference type="PANTHER" id="PTHR14102:SF15">
    <property type="entry name" value="KIAA1614 ORTHOLOG"/>
    <property type="match status" value="1"/>
</dbReference>
<feature type="domain" description="PDZ" evidence="2">
    <location>
        <begin position="199"/>
        <end position="265"/>
    </location>
</feature>
<dbReference type="InterPro" id="IPR036034">
    <property type="entry name" value="PDZ_sf"/>
</dbReference>
<evidence type="ECO:0000313" key="4">
    <source>
        <dbReference type="Proteomes" id="UP001476798"/>
    </source>
</evidence>
<name>A0ABV0PNM4_9TELE</name>
<dbReference type="PANTHER" id="PTHR14102">
    <property type="entry name" value="PAR-6-RELATED"/>
    <property type="match status" value="1"/>
</dbReference>
<protein>
    <recommendedName>
        <fullName evidence="2">PDZ domain-containing protein</fullName>
    </recommendedName>
</protein>
<dbReference type="InterPro" id="IPR051741">
    <property type="entry name" value="PAR6_homolog"/>
</dbReference>
<comment type="caution">
    <text evidence="3">The sequence shown here is derived from an EMBL/GenBank/DDBJ whole genome shotgun (WGS) entry which is preliminary data.</text>
</comment>
<evidence type="ECO:0000256" key="1">
    <source>
        <dbReference type="SAM" id="MobiDB-lite"/>
    </source>
</evidence>
<dbReference type="SUPFAM" id="SSF50156">
    <property type="entry name" value="PDZ domain-like"/>
    <property type="match status" value="1"/>
</dbReference>
<feature type="non-terminal residue" evidence="3">
    <location>
        <position position="1"/>
    </location>
</feature>
<evidence type="ECO:0000259" key="2">
    <source>
        <dbReference type="PROSITE" id="PS50106"/>
    </source>
</evidence>
<reference evidence="3 4" key="1">
    <citation type="submission" date="2021-06" db="EMBL/GenBank/DDBJ databases">
        <authorList>
            <person name="Palmer J.M."/>
        </authorList>
    </citation>
    <scope>NUCLEOTIDE SEQUENCE [LARGE SCALE GENOMIC DNA]</scope>
    <source>
        <strain evidence="3 4">GA_2019</strain>
        <tissue evidence="3">Muscle</tissue>
    </source>
</reference>
<feature type="compositionally biased region" description="Low complexity" evidence="1">
    <location>
        <begin position="92"/>
        <end position="108"/>
    </location>
</feature>
<evidence type="ECO:0000313" key="3">
    <source>
        <dbReference type="EMBL" id="MEQ2185105.1"/>
    </source>
</evidence>
<dbReference type="PROSITE" id="PS50106">
    <property type="entry name" value="PDZ"/>
    <property type="match status" value="1"/>
</dbReference>
<dbReference type="Pfam" id="PF00595">
    <property type="entry name" value="PDZ"/>
    <property type="match status" value="1"/>
</dbReference>
<accession>A0ABV0PNM4</accession>
<feature type="region of interest" description="Disordered" evidence="1">
    <location>
        <begin position="79"/>
        <end position="111"/>
    </location>
</feature>
<sequence length="283" mass="30810">LSGELGPGSDFRALRGMGMSRAEDLRAELLRAEHLKAEALWEESSDGSRKFDGRPKLFLRRFFSSIGLNSVGRLVKGGRSSSMEQLSLPNVPRASSASPSPTRRPQPAIRIQRTPSLQTLHTVLPLAQLRKASSVQSLERRTERSTILGEVQIPYGLAPSPDIPQIEIHRALSVEDVVVARMVHPMGRVTQAFPDGTILLELIKPPSGPFGFVISRGKGRPDTGVYVEKVGDGGVEGLLGVGDEILQVNGEVVAGLSMDQVTRLMTRESTATLRILPARRNQR</sequence>
<organism evidence="3 4">
    <name type="scientific">Goodea atripinnis</name>
    <dbReference type="NCBI Taxonomy" id="208336"/>
    <lineage>
        <taxon>Eukaryota</taxon>
        <taxon>Metazoa</taxon>
        <taxon>Chordata</taxon>
        <taxon>Craniata</taxon>
        <taxon>Vertebrata</taxon>
        <taxon>Euteleostomi</taxon>
        <taxon>Actinopterygii</taxon>
        <taxon>Neopterygii</taxon>
        <taxon>Teleostei</taxon>
        <taxon>Neoteleostei</taxon>
        <taxon>Acanthomorphata</taxon>
        <taxon>Ovalentaria</taxon>
        <taxon>Atherinomorphae</taxon>
        <taxon>Cyprinodontiformes</taxon>
        <taxon>Goodeidae</taxon>
        <taxon>Goodea</taxon>
    </lineage>
</organism>
<dbReference type="Gene3D" id="2.30.42.10">
    <property type="match status" value="1"/>
</dbReference>
<dbReference type="Proteomes" id="UP001476798">
    <property type="component" value="Unassembled WGS sequence"/>
</dbReference>
<feature type="compositionally biased region" description="Polar residues" evidence="1">
    <location>
        <begin position="79"/>
        <end position="88"/>
    </location>
</feature>
<gene>
    <name evidence="3" type="ORF">GOODEAATRI_014842</name>
</gene>
<keyword evidence="4" id="KW-1185">Reference proteome</keyword>